<dbReference type="CDD" id="cd03228">
    <property type="entry name" value="ABCC_MRP_Like"/>
    <property type="match status" value="1"/>
</dbReference>
<dbReference type="AlphaFoldDB" id="K6VK38"/>
<dbReference type="PROSITE" id="PS00211">
    <property type="entry name" value="ABC_TRANSPORTER_1"/>
    <property type="match status" value="1"/>
</dbReference>
<evidence type="ECO:0000256" key="5">
    <source>
        <dbReference type="ARBA" id="ARBA00022989"/>
    </source>
</evidence>
<evidence type="ECO:0000259" key="8">
    <source>
        <dbReference type="PROSITE" id="PS50893"/>
    </source>
</evidence>
<reference evidence="10 11" key="1">
    <citation type="submission" date="2012-08" db="EMBL/GenBank/DDBJ databases">
        <title>Whole genome shotgun sequence of Austwickia chelonae NBRC 105200.</title>
        <authorList>
            <person name="Yoshida I."/>
            <person name="Hosoyama A."/>
            <person name="Tsuchikane K."/>
            <person name="Katsumata H."/>
            <person name="Ando Y."/>
            <person name="Ohji S."/>
            <person name="Hamada M."/>
            <person name="Tamura T."/>
            <person name="Yamazoe A."/>
            <person name="Yamazaki S."/>
            <person name="Fujita N."/>
        </authorList>
    </citation>
    <scope>NUCLEOTIDE SEQUENCE [LARGE SCALE GENOMIC DNA]</scope>
    <source>
        <strain evidence="10 11">NBRC 105200</strain>
    </source>
</reference>
<dbReference type="GO" id="GO:0140359">
    <property type="term" value="F:ABC-type transporter activity"/>
    <property type="evidence" value="ECO:0007669"/>
    <property type="project" value="InterPro"/>
</dbReference>
<evidence type="ECO:0000256" key="2">
    <source>
        <dbReference type="ARBA" id="ARBA00022692"/>
    </source>
</evidence>
<sequence length="560" mass="58509">MTSSSPVSPVVSEAVGVRRDPLWALLPWLHPERRALGWTLAVDVLARLLLVGQSVVLTWAVAEAVVHRVLPPWWLWLVGAALIVSRMVLTWHEMDISHDVAYRVLAHLRAALFGGFSRGVPRRAPGQHTGRLASTAMGDVETLEFFYAHTVPQLASAGLLLVGGTVVAAVVSPSLSVVLPSAAVALVVAGLVGARRARVLGERALVAKESLAAVTVDVFGAAREVIAHQVVGRCVEDVVAAGRRADRARARVEVHQQRQDQVREVVVLAAVLVVLVVSSRSALSGPVASAVTVGALALLGPVAEAATTVTRLQPLRAAAGRVVEGISLPVEGLSEPVSPVAVGEGPWGLSVEGVRVDFPQETVSVPTVVVRPGERVALVGPSGCGKSTVVNVLSGVWVPDAGSVSLWTVGGGRVALGELPSEVRCRRIAVVDQESTVVHGTVRDNVRLGRPGASEELVLASLERAGLVLEGPRWVAGLDTVVGEGGLSLSGGQRARLALARAWAQEPSVLVLDETTSGLDARTEADVLSRLCSSGRGTTVVVVSHRESTVAAMDRVIRLG</sequence>
<dbReference type="InterPro" id="IPR039421">
    <property type="entry name" value="Type_1_exporter"/>
</dbReference>
<dbReference type="GO" id="GO:0005886">
    <property type="term" value="C:plasma membrane"/>
    <property type="evidence" value="ECO:0007669"/>
    <property type="project" value="UniProtKB-SubCell"/>
</dbReference>
<feature type="domain" description="ABC transmembrane type-1" evidence="9">
    <location>
        <begin position="44"/>
        <end position="318"/>
    </location>
</feature>
<dbReference type="Pfam" id="PF00005">
    <property type="entry name" value="ABC_tran"/>
    <property type="match status" value="1"/>
</dbReference>
<feature type="domain" description="ABC transporter" evidence="8">
    <location>
        <begin position="328"/>
        <end position="560"/>
    </location>
</feature>
<name>K6VK38_9MICO</name>
<dbReference type="RefSeq" id="WP_006501821.1">
    <property type="nucleotide sequence ID" value="NZ_BAGZ01000004.1"/>
</dbReference>
<dbReference type="Gene3D" id="3.40.50.300">
    <property type="entry name" value="P-loop containing nucleotide triphosphate hydrolases"/>
    <property type="match status" value="1"/>
</dbReference>
<dbReference type="EMBL" id="BAGZ01000004">
    <property type="protein sequence ID" value="GAB77069.1"/>
    <property type="molecule type" value="Genomic_DNA"/>
</dbReference>
<dbReference type="SUPFAM" id="SSF52540">
    <property type="entry name" value="P-loop containing nucleoside triphosphate hydrolases"/>
    <property type="match status" value="1"/>
</dbReference>
<comment type="caution">
    <text evidence="10">The sequence shown here is derived from an EMBL/GenBank/DDBJ whole genome shotgun (WGS) entry which is preliminary data.</text>
</comment>
<dbReference type="InterPro" id="IPR011527">
    <property type="entry name" value="ABC1_TM_dom"/>
</dbReference>
<evidence type="ECO:0000256" key="4">
    <source>
        <dbReference type="ARBA" id="ARBA00022840"/>
    </source>
</evidence>
<dbReference type="Proteomes" id="UP000008495">
    <property type="component" value="Unassembled WGS sequence"/>
</dbReference>
<evidence type="ECO:0000256" key="6">
    <source>
        <dbReference type="ARBA" id="ARBA00023136"/>
    </source>
</evidence>
<dbReference type="InterPro" id="IPR003439">
    <property type="entry name" value="ABC_transporter-like_ATP-bd"/>
</dbReference>
<dbReference type="PROSITE" id="PS50893">
    <property type="entry name" value="ABC_TRANSPORTER_2"/>
    <property type="match status" value="1"/>
</dbReference>
<comment type="subcellular location">
    <subcellularLocation>
        <location evidence="1">Cell membrane</location>
        <topology evidence="1">Multi-pass membrane protein</topology>
    </subcellularLocation>
</comment>
<evidence type="ECO:0000256" key="3">
    <source>
        <dbReference type="ARBA" id="ARBA00022741"/>
    </source>
</evidence>
<dbReference type="InterPro" id="IPR036640">
    <property type="entry name" value="ABC1_TM_sf"/>
</dbReference>
<dbReference type="eggNOG" id="COG1132">
    <property type="taxonomic scope" value="Bacteria"/>
</dbReference>
<proteinExistence type="predicted"/>
<organism evidence="10 11">
    <name type="scientific">Austwickia chelonae NBRC 105200</name>
    <dbReference type="NCBI Taxonomy" id="1184607"/>
    <lineage>
        <taxon>Bacteria</taxon>
        <taxon>Bacillati</taxon>
        <taxon>Actinomycetota</taxon>
        <taxon>Actinomycetes</taxon>
        <taxon>Micrococcales</taxon>
        <taxon>Dermatophilaceae</taxon>
        <taxon>Austwickia</taxon>
    </lineage>
</organism>
<keyword evidence="5 7" id="KW-1133">Transmembrane helix</keyword>
<protein>
    <submittedName>
        <fullName evidence="10">Putative ABC transporter protein</fullName>
    </submittedName>
</protein>
<feature type="transmembrane region" description="Helical" evidence="7">
    <location>
        <begin position="73"/>
        <end position="89"/>
    </location>
</feature>
<dbReference type="Pfam" id="PF00664">
    <property type="entry name" value="ABC_membrane"/>
    <property type="match status" value="1"/>
</dbReference>
<keyword evidence="2 7" id="KW-0812">Transmembrane</keyword>
<dbReference type="InterPro" id="IPR027417">
    <property type="entry name" value="P-loop_NTPase"/>
</dbReference>
<keyword evidence="4" id="KW-0067">ATP-binding</keyword>
<dbReference type="STRING" id="100225.SAMN05421595_2208"/>
<dbReference type="GO" id="GO:0016887">
    <property type="term" value="F:ATP hydrolysis activity"/>
    <property type="evidence" value="ECO:0007669"/>
    <property type="project" value="InterPro"/>
</dbReference>
<dbReference type="Gene3D" id="1.20.1560.10">
    <property type="entry name" value="ABC transporter type 1, transmembrane domain"/>
    <property type="match status" value="1"/>
</dbReference>
<dbReference type="PROSITE" id="PS50929">
    <property type="entry name" value="ABC_TM1F"/>
    <property type="match status" value="1"/>
</dbReference>
<evidence type="ECO:0000256" key="1">
    <source>
        <dbReference type="ARBA" id="ARBA00004651"/>
    </source>
</evidence>
<dbReference type="SMART" id="SM00382">
    <property type="entry name" value="AAA"/>
    <property type="match status" value="1"/>
</dbReference>
<evidence type="ECO:0000313" key="10">
    <source>
        <dbReference type="EMBL" id="GAB77069.1"/>
    </source>
</evidence>
<keyword evidence="11" id="KW-1185">Reference proteome</keyword>
<feature type="transmembrane region" description="Helical" evidence="7">
    <location>
        <begin position="154"/>
        <end position="171"/>
    </location>
</feature>
<accession>K6VK38</accession>
<gene>
    <name evidence="10" type="ORF">AUCHE_04_01100</name>
</gene>
<evidence type="ECO:0000313" key="11">
    <source>
        <dbReference type="Proteomes" id="UP000008495"/>
    </source>
</evidence>
<dbReference type="SUPFAM" id="SSF90123">
    <property type="entry name" value="ABC transporter transmembrane region"/>
    <property type="match status" value="1"/>
</dbReference>
<keyword evidence="3" id="KW-0547">Nucleotide-binding</keyword>
<feature type="transmembrane region" description="Helical" evidence="7">
    <location>
        <begin position="35"/>
        <end position="61"/>
    </location>
</feature>
<feature type="transmembrane region" description="Helical" evidence="7">
    <location>
        <begin position="177"/>
        <end position="194"/>
    </location>
</feature>
<evidence type="ECO:0000256" key="7">
    <source>
        <dbReference type="SAM" id="Phobius"/>
    </source>
</evidence>
<dbReference type="PANTHER" id="PTHR24221">
    <property type="entry name" value="ATP-BINDING CASSETTE SUB-FAMILY B"/>
    <property type="match status" value="1"/>
</dbReference>
<dbReference type="OrthoDB" id="9806127at2"/>
<evidence type="ECO:0000259" key="9">
    <source>
        <dbReference type="PROSITE" id="PS50929"/>
    </source>
</evidence>
<keyword evidence="6 7" id="KW-0472">Membrane</keyword>
<dbReference type="PANTHER" id="PTHR24221:SF654">
    <property type="entry name" value="ATP-BINDING CASSETTE SUB-FAMILY B MEMBER 6"/>
    <property type="match status" value="1"/>
</dbReference>
<dbReference type="GO" id="GO:0005524">
    <property type="term" value="F:ATP binding"/>
    <property type="evidence" value="ECO:0007669"/>
    <property type="project" value="UniProtKB-KW"/>
</dbReference>
<dbReference type="InterPro" id="IPR017871">
    <property type="entry name" value="ABC_transporter-like_CS"/>
</dbReference>
<dbReference type="InterPro" id="IPR003593">
    <property type="entry name" value="AAA+_ATPase"/>
</dbReference>